<dbReference type="InterPro" id="IPR010093">
    <property type="entry name" value="SinI_DNA-bd"/>
</dbReference>
<name>A0ABW7QDM7_9MICO</name>
<evidence type="ECO:0000259" key="1">
    <source>
        <dbReference type="Pfam" id="PF12728"/>
    </source>
</evidence>
<dbReference type="NCBIfam" id="TIGR01764">
    <property type="entry name" value="excise"/>
    <property type="match status" value="1"/>
</dbReference>
<reference evidence="2 3" key="1">
    <citation type="submission" date="2024-09" db="EMBL/GenBank/DDBJ databases">
        <authorList>
            <person name="Pan X."/>
        </authorList>
    </citation>
    <scope>NUCLEOTIDE SEQUENCE [LARGE SCALE GENOMIC DNA]</scope>
    <source>
        <strain evidence="2 3">B2969</strain>
    </source>
</reference>
<dbReference type="Proteomes" id="UP001610861">
    <property type="component" value="Unassembled WGS sequence"/>
</dbReference>
<gene>
    <name evidence="2" type="ORF">ACH3VR_21465</name>
</gene>
<feature type="domain" description="Helix-turn-helix" evidence="1">
    <location>
        <begin position="13"/>
        <end position="62"/>
    </location>
</feature>
<protein>
    <submittedName>
        <fullName evidence="2">Helix-turn-helix domain-containing protein</fullName>
    </submittedName>
</protein>
<dbReference type="RefSeq" id="WP_397558376.1">
    <property type="nucleotide sequence ID" value="NZ_JBIQWL010000014.1"/>
</dbReference>
<dbReference type="EMBL" id="JBIQWL010000014">
    <property type="protein sequence ID" value="MFH8252949.1"/>
    <property type="molecule type" value="Genomic_DNA"/>
</dbReference>
<evidence type="ECO:0000313" key="3">
    <source>
        <dbReference type="Proteomes" id="UP001610861"/>
    </source>
</evidence>
<dbReference type="InterPro" id="IPR041657">
    <property type="entry name" value="HTH_17"/>
</dbReference>
<sequence length="85" mass="9551">MSISGHRSPADEWLSLVDAAADRKVSVKTIRRRIADGDLPAYRFGRRLLLVRREDLDALAQRVPTVTRATPRRRDLEAGRRGATA</sequence>
<dbReference type="Pfam" id="PF12728">
    <property type="entry name" value="HTH_17"/>
    <property type="match status" value="1"/>
</dbReference>
<evidence type="ECO:0000313" key="2">
    <source>
        <dbReference type="EMBL" id="MFH8252949.1"/>
    </source>
</evidence>
<comment type="caution">
    <text evidence="2">The sequence shown here is derived from an EMBL/GenBank/DDBJ whole genome shotgun (WGS) entry which is preliminary data.</text>
</comment>
<proteinExistence type="predicted"/>
<accession>A0ABW7QDM7</accession>
<keyword evidence="3" id="KW-1185">Reference proteome</keyword>
<organism evidence="2 3">
    <name type="scientific">Microbacterium alkaliflavum</name>
    <dbReference type="NCBI Taxonomy" id="3248839"/>
    <lineage>
        <taxon>Bacteria</taxon>
        <taxon>Bacillati</taxon>
        <taxon>Actinomycetota</taxon>
        <taxon>Actinomycetes</taxon>
        <taxon>Micrococcales</taxon>
        <taxon>Microbacteriaceae</taxon>
        <taxon>Microbacterium</taxon>
    </lineage>
</organism>